<proteinExistence type="predicted"/>
<dbReference type="InterPro" id="IPR029058">
    <property type="entry name" value="AB_hydrolase_fold"/>
</dbReference>
<name>A0A2S0PEM8_9NEIS</name>
<reference evidence="2 3" key="1">
    <citation type="submission" date="2018-04" db="EMBL/GenBank/DDBJ databases">
        <title>Denitrifier Microvirgula.</title>
        <authorList>
            <person name="Anderson E."/>
            <person name="Jang J."/>
            <person name="Ishii S."/>
        </authorList>
    </citation>
    <scope>NUCLEOTIDE SEQUENCE [LARGE SCALE GENOMIC DNA]</scope>
    <source>
        <strain evidence="2 3">BE2.4</strain>
    </source>
</reference>
<dbReference type="PANTHER" id="PTHR43265">
    <property type="entry name" value="ESTERASE ESTD"/>
    <property type="match status" value="1"/>
</dbReference>
<accession>A0A2S0PEM8</accession>
<sequence>MALIYASLAGENAAAADLNLKLKVFLVPSLVTVPYETWPSGDAETAAGRWHCTSHRSEVLLDAAGVMQVARVPDAGVEATLCRDAPPMPDWQDFPRSDRPPPVYRMPSGAGFRLEDVEIDGPVTPIGGSLSIPAGPGPFPAVLFIGGSGTHDRHGIAGDIDIGSHEIMDDLAEHGFLGLRFDTRGAGSTRLGADALDRGLASDIADARACLAWLVARPEAAGQPLFLIGHSQGATIALALAGEPAAGPGVQGVVLMAAMGRDLDQILADQILVQGRKLGLSPQQIEAQQADAHTLAQLVRSGQAWDGEQVPHHLLAAFRTPTWYKAFLDYPATGLIRRVNCPILLCQGGADFQISPTRDAGPLLAAARDAGRDCRYLFFPDLDHLFKRSAGQSSLEEYQQPRPVDPVFLARLRAWLASRAGLKA</sequence>
<keyword evidence="3" id="KW-1185">Reference proteome</keyword>
<gene>
    <name evidence="2" type="ORF">DAI18_18470</name>
</gene>
<dbReference type="InterPro" id="IPR053145">
    <property type="entry name" value="AB_hydrolase_Est10"/>
</dbReference>
<evidence type="ECO:0000259" key="1">
    <source>
        <dbReference type="Pfam" id="PF12146"/>
    </source>
</evidence>
<organism evidence="2 3">
    <name type="scientific">Microvirgula aerodenitrificans</name>
    <dbReference type="NCBI Taxonomy" id="57480"/>
    <lineage>
        <taxon>Bacteria</taxon>
        <taxon>Pseudomonadati</taxon>
        <taxon>Pseudomonadota</taxon>
        <taxon>Betaproteobacteria</taxon>
        <taxon>Neisseriales</taxon>
        <taxon>Aquaspirillaceae</taxon>
        <taxon>Microvirgula</taxon>
    </lineage>
</organism>
<dbReference type="STRING" id="1122240.GCA_000620105_02801"/>
<evidence type="ECO:0000313" key="2">
    <source>
        <dbReference type="EMBL" id="AVY95805.1"/>
    </source>
</evidence>
<dbReference type="SUPFAM" id="SSF53474">
    <property type="entry name" value="alpha/beta-Hydrolases"/>
    <property type="match status" value="1"/>
</dbReference>
<dbReference type="Gene3D" id="3.40.50.1820">
    <property type="entry name" value="alpha/beta hydrolase"/>
    <property type="match status" value="1"/>
</dbReference>
<feature type="domain" description="Serine aminopeptidase S33" evidence="1">
    <location>
        <begin position="154"/>
        <end position="384"/>
    </location>
</feature>
<protein>
    <recommendedName>
        <fullName evidence="1">Serine aminopeptidase S33 domain-containing protein</fullName>
    </recommendedName>
</protein>
<dbReference type="KEGG" id="maer:DAI18_18470"/>
<evidence type="ECO:0000313" key="3">
    <source>
        <dbReference type="Proteomes" id="UP000244173"/>
    </source>
</evidence>
<dbReference type="Proteomes" id="UP000244173">
    <property type="component" value="Chromosome"/>
</dbReference>
<dbReference type="AlphaFoldDB" id="A0A2S0PEM8"/>
<dbReference type="EMBL" id="CP028519">
    <property type="protein sequence ID" value="AVY95805.1"/>
    <property type="molecule type" value="Genomic_DNA"/>
</dbReference>
<dbReference type="PANTHER" id="PTHR43265:SF1">
    <property type="entry name" value="ESTERASE ESTD"/>
    <property type="match status" value="1"/>
</dbReference>
<dbReference type="GO" id="GO:0052689">
    <property type="term" value="F:carboxylic ester hydrolase activity"/>
    <property type="evidence" value="ECO:0007669"/>
    <property type="project" value="TreeGrafter"/>
</dbReference>
<dbReference type="RefSeq" id="WP_107890188.1">
    <property type="nucleotide sequence ID" value="NZ_CP028519.1"/>
</dbReference>
<dbReference type="Pfam" id="PF12146">
    <property type="entry name" value="Hydrolase_4"/>
    <property type="match status" value="1"/>
</dbReference>
<dbReference type="OrthoDB" id="1412847at2"/>
<dbReference type="InterPro" id="IPR022742">
    <property type="entry name" value="Hydrolase_4"/>
</dbReference>